<reference evidence="6" key="2">
    <citation type="submission" date="2020-09" db="EMBL/GenBank/DDBJ databases">
        <authorList>
            <person name="Sun Q."/>
            <person name="Zhou Y."/>
        </authorList>
    </citation>
    <scope>NUCLEOTIDE SEQUENCE</scope>
    <source>
        <strain evidence="6">CGMCC 1.12181</strain>
    </source>
</reference>
<feature type="repeat" description="TPR" evidence="3">
    <location>
        <begin position="404"/>
        <end position="437"/>
    </location>
</feature>
<evidence type="ECO:0000313" key="6">
    <source>
        <dbReference type="EMBL" id="GGF94862.1"/>
    </source>
</evidence>
<dbReference type="PROSITE" id="PS50005">
    <property type="entry name" value="TPR"/>
    <property type="match status" value="3"/>
</dbReference>
<keyword evidence="2 3" id="KW-0802">TPR repeat</keyword>
<keyword evidence="5" id="KW-1133">Transmembrane helix</keyword>
<gene>
    <name evidence="6" type="ORF">GCM10011365_15230</name>
</gene>
<feature type="compositionally biased region" description="Polar residues" evidence="4">
    <location>
        <begin position="120"/>
        <end position="137"/>
    </location>
</feature>
<feature type="transmembrane region" description="Helical" evidence="5">
    <location>
        <begin position="12"/>
        <end position="34"/>
    </location>
</feature>
<organism evidence="6 7">
    <name type="scientific">Marinicella pacifica</name>
    <dbReference type="NCBI Taxonomy" id="1171543"/>
    <lineage>
        <taxon>Bacteria</taxon>
        <taxon>Pseudomonadati</taxon>
        <taxon>Pseudomonadota</taxon>
        <taxon>Gammaproteobacteria</taxon>
        <taxon>Lysobacterales</taxon>
        <taxon>Marinicellaceae</taxon>
        <taxon>Marinicella</taxon>
    </lineage>
</organism>
<dbReference type="InterPro" id="IPR019734">
    <property type="entry name" value="TPR_rpt"/>
</dbReference>
<proteinExistence type="predicted"/>
<dbReference type="Proteomes" id="UP000605253">
    <property type="component" value="Unassembled WGS sequence"/>
</dbReference>
<feature type="transmembrane region" description="Helical" evidence="5">
    <location>
        <begin position="92"/>
        <end position="112"/>
    </location>
</feature>
<evidence type="ECO:0008006" key="8">
    <source>
        <dbReference type="Google" id="ProtNLM"/>
    </source>
</evidence>
<sequence>MSLLAELKRRNVFRVTAAYVVIGWLLLQVGDVVFEALELEASANRLLLALVLLGLIPTILFAWAFELTPEGIKRDKDVEVNERQDREKAKKLDYVTMVVLVIVGIMSLWQHWSDEPTADESSSLSTINDNGNKQATPIENPVTDKSLAVLPFTNIANSKDNLPFTVGIHDDLITQLSRISALKVISRTSVLPYKDSGRSVRDIAAELNVSHVLEGGVQRSGNQVRLNVKLIEANSENQLWAQAFDRELTAQNIFQIQTEIAEQIAETMRAKLTDQEIKSLNKSQTENLDAYNAYLAGRQRMLTRSSTALEESLALFEKASELDPNYALAYVGQADVLSLLNDYSNLSSQEMFLRGEPLIQKALSLDSMLAEAHTSKANYLHEKMQLKEAKEQFEYAIELNPNYATAYHWYGNLADRLGEKKKSLELYRKAAELDPLSPVIQSNIGYKLIENNQLDDASQQFDRIIELFPDYSGGPNGKATIFAARGDFVEALKWQMRSVEMDPGNFSRQTELISILLNLDMPDEAQNIADQIALKAPELEGLLYAQIEIDLYQSAYQKAVEHIEAHLNSKVDDFKFRDEWAFYQMLAGNFDMAIEGLLDLYPADTQEGYEINAENFDSTIQLIWMWQQQGNAQSADSLLQQLKTYFDEYPAQMNMYKQAMIHAVEGDAVAAAVLFEQQFKSGDIRGFWQGRHFPMLDEVMKLPRTLQFLEVYNKRIAQQKAEASQWLESKS</sequence>
<dbReference type="Gene3D" id="1.25.40.10">
    <property type="entry name" value="Tetratricopeptide repeat domain"/>
    <property type="match status" value="2"/>
</dbReference>
<dbReference type="SUPFAM" id="SSF48452">
    <property type="entry name" value="TPR-like"/>
    <property type="match status" value="1"/>
</dbReference>
<feature type="region of interest" description="Disordered" evidence="4">
    <location>
        <begin position="120"/>
        <end position="140"/>
    </location>
</feature>
<feature type="transmembrane region" description="Helical" evidence="5">
    <location>
        <begin position="46"/>
        <end position="65"/>
    </location>
</feature>
<dbReference type="Pfam" id="PF13432">
    <property type="entry name" value="TPR_16"/>
    <property type="match status" value="2"/>
</dbReference>
<dbReference type="EMBL" id="BMEO01000005">
    <property type="protein sequence ID" value="GGF94862.1"/>
    <property type="molecule type" value="Genomic_DNA"/>
</dbReference>
<keyword evidence="1" id="KW-0677">Repeat</keyword>
<evidence type="ECO:0000256" key="1">
    <source>
        <dbReference type="ARBA" id="ARBA00022737"/>
    </source>
</evidence>
<feature type="repeat" description="TPR" evidence="3">
    <location>
        <begin position="370"/>
        <end position="403"/>
    </location>
</feature>
<protein>
    <recommendedName>
        <fullName evidence="8">TolB-like protein</fullName>
    </recommendedName>
</protein>
<evidence type="ECO:0000256" key="2">
    <source>
        <dbReference type="ARBA" id="ARBA00022803"/>
    </source>
</evidence>
<reference evidence="6" key="1">
    <citation type="journal article" date="2014" name="Int. J. Syst. Evol. Microbiol.">
        <title>Complete genome sequence of Corynebacterium casei LMG S-19264T (=DSM 44701T), isolated from a smear-ripened cheese.</title>
        <authorList>
            <consortium name="US DOE Joint Genome Institute (JGI-PGF)"/>
            <person name="Walter F."/>
            <person name="Albersmeier A."/>
            <person name="Kalinowski J."/>
            <person name="Ruckert C."/>
        </authorList>
    </citation>
    <scope>NUCLEOTIDE SEQUENCE</scope>
    <source>
        <strain evidence="6">CGMCC 1.12181</strain>
    </source>
</reference>
<keyword evidence="5" id="KW-0812">Transmembrane</keyword>
<evidence type="ECO:0000256" key="5">
    <source>
        <dbReference type="SAM" id="Phobius"/>
    </source>
</evidence>
<feature type="repeat" description="TPR" evidence="3">
    <location>
        <begin position="438"/>
        <end position="471"/>
    </location>
</feature>
<dbReference type="Gene3D" id="3.40.50.10070">
    <property type="entry name" value="TolB, N-terminal domain"/>
    <property type="match status" value="1"/>
</dbReference>
<dbReference type="InterPro" id="IPR011990">
    <property type="entry name" value="TPR-like_helical_dom_sf"/>
</dbReference>
<dbReference type="PANTHER" id="PTHR44858">
    <property type="entry name" value="TETRATRICOPEPTIDE REPEAT PROTEIN 6"/>
    <property type="match status" value="1"/>
</dbReference>
<evidence type="ECO:0000256" key="4">
    <source>
        <dbReference type="SAM" id="MobiDB-lite"/>
    </source>
</evidence>
<name>A0A917CP42_9GAMM</name>
<dbReference type="InterPro" id="IPR050498">
    <property type="entry name" value="Ycf3"/>
</dbReference>
<evidence type="ECO:0000256" key="3">
    <source>
        <dbReference type="PROSITE-ProRule" id="PRU00339"/>
    </source>
</evidence>
<keyword evidence="7" id="KW-1185">Reference proteome</keyword>
<dbReference type="PANTHER" id="PTHR44858:SF1">
    <property type="entry name" value="UDP-N-ACETYLGLUCOSAMINE--PEPTIDE N-ACETYLGLUCOSAMINYLTRANSFERASE SPINDLY-RELATED"/>
    <property type="match status" value="1"/>
</dbReference>
<evidence type="ECO:0000313" key="7">
    <source>
        <dbReference type="Proteomes" id="UP000605253"/>
    </source>
</evidence>
<keyword evidence="5" id="KW-0472">Membrane</keyword>
<accession>A0A917CP42</accession>
<dbReference type="AlphaFoldDB" id="A0A917CP42"/>
<comment type="caution">
    <text evidence="6">The sequence shown here is derived from an EMBL/GenBank/DDBJ whole genome shotgun (WGS) entry which is preliminary data.</text>
</comment>
<dbReference type="SMART" id="SM00028">
    <property type="entry name" value="TPR"/>
    <property type="match status" value="4"/>
</dbReference>